<evidence type="ECO:0000313" key="9">
    <source>
        <dbReference type="EMBL" id="RPE71818.1"/>
    </source>
</evidence>
<dbReference type="GO" id="GO:0097588">
    <property type="term" value="P:archaeal or bacterial-type flagellum-dependent cell motility"/>
    <property type="evidence" value="ECO:0007669"/>
    <property type="project" value="UniProtKB-KW"/>
</dbReference>
<evidence type="ECO:0000259" key="8">
    <source>
        <dbReference type="Pfam" id="PF01052"/>
    </source>
</evidence>
<evidence type="ECO:0000313" key="10">
    <source>
        <dbReference type="Proteomes" id="UP000269689"/>
    </source>
</evidence>
<evidence type="ECO:0000256" key="6">
    <source>
        <dbReference type="ARBA" id="ARBA00025044"/>
    </source>
</evidence>
<comment type="caution">
    <text evidence="9">The sequence shown here is derived from an EMBL/GenBank/DDBJ whole genome shotgun (WGS) entry which is preliminary data.</text>
</comment>
<evidence type="ECO:0000256" key="1">
    <source>
        <dbReference type="ARBA" id="ARBA00004202"/>
    </source>
</evidence>
<feature type="domain" description="Flagellar motor switch protein FliN-like C-terminal" evidence="8">
    <location>
        <begin position="241"/>
        <end position="307"/>
    </location>
</feature>
<comment type="subcellular location">
    <subcellularLocation>
        <location evidence="1">Cell membrane</location>
        <topology evidence="1">Peripheral membrane protein</topology>
    </subcellularLocation>
</comment>
<dbReference type="InterPro" id="IPR028976">
    <property type="entry name" value="CheC-like_sf"/>
</dbReference>
<dbReference type="AlphaFoldDB" id="A0A3N4UP64"/>
<dbReference type="Gene3D" id="2.30.330.10">
    <property type="entry name" value="SpoA-like"/>
    <property type="match status" value="1"/>
</dbReference>
<dbReference type="Pfam" id="PF01052">
    <property type="entry name" value="FliMN_C"/>
    <property type="match status" value="1"/>
</dbReference>
<dbReference type="InterPro" id="IPR036429">
    <property type="entry name" value="SpoA-like_sf"/>
</dbReference>
<keyword evidence="3" id="KW-0145">Chemotaxis</keyword>
<evidence type="ECO:0000256" key="7">
    <source>
        <dbReference type="SAM" id="MobiDB-lite"/>
    </source>
</evidence>
<feature type="compositionally biased region" description="Low complexity" evidence="7">
    <location>
        <begin position="394"/>
        <end position="409"/>
    </location>
</feature>
<accession>A0A3N4UP64</accession>
<dbReference type="SUPFAM" id="SSF101801">
    <property type="entry name" value="Surface presentation of antigens (SPOA)"/>
    <property type="match status" value="1"/>
</dbReference>
<dbReference type="GO" id="GO:0006935">
    <property type="term" value="P:chemotaxis"/>
    <property type="evidence" value="ECO:0007669"/>
    <property type="project" value="UniProtKB-KW"/>
</dbReference>
<keyword evidence="2" id="KW-1003">Cell membrane</keyword>
<comment type="function">
    <text evidence="6">FliM is one of three proteins (FliG, FliN, FliM) that forms the rotor-mounted switch complex (C ring), located at the base of the basal body. This complex interacts with the CheY and CheZ chemotaxis proteins, in addition to contacting components of the motor that determine the direction of flagellar rotation.</text>
</comment>
<evidence type="ECO:0000256" key="5">
    <source>
        <dbReference type="ARBA" id="ARBA00023136"/>
    </source>
</evidence>
<keyword evidence="9" id="KW-0282">Flagellum</keyword>
<feature type="region of interest" description="Disordered" evidence="7">
    <location>
        <begin position="387"/>
        <end position="420"/>
    </location>
</feature>
<evidence type="ECO:0000256" key="2">
    <source>
        <dbReference type="ARBA" id="ARBA00022475"/>
    </source>
</evidence>
<evidence type="ECO:0000256" key="3">
    <source>
        <dbReference type="ARBA" id="ARBA00022500"/>
    </source>
</evidence>
<dbReference type="Gene3D" id="3.40.1550.10">
    <property type="entry name" value="CheC-like"/>
    <property type="match status" value="1"/>
</dbReference>
<dbReference type="InterPro" id="IPR001543">
    <property type="entry name" value="FliN-like_C"/>
</dbReference>
<name>A0A3N4UP64_9RHOB</name>
<proteinExistence type="predicted"/>
<keyword evidence="9" id="KW-0966">Cell projection</keyword>
<keyword evidence="9" id="KW-0969">Cilium</keyword>
<protein>
    <submittedName>
        <fullName evidence="9">Flagellar motor switch protein FliM</fullName>
    </submittedName>
</protein>
<gene>
    <name evidence="9" type="ORF">EDD53_0948</name>
</gene>
<keyword evidence="5" id="KW-0472">Membrane</keyword>
<organism evidence="9 10">
    <name type="scientific">Pacificibacter maritimus</name>
    <dbReference type="NCBI Taxonomy" id="762213"/>
    <lineage>
        <taxon>Bacteria</taxon>
        <taxon>Pseudomonadati</taxon>
        <taxon>Pseudomonadota</taxon>
        <taxon>Alphaproteobacteria</taxon>
        <taxon>Rhodobacterales</taxon>
        <taxon>Roseobacteraceae</taxon>
        <taxon>Pacificibacter</taxon>
    </lineage>
</organism>
<dbReference type="RefSeq" id="WP_123791997.1">
    <property type="nucleotide sequence ID" value="NZ_RKQK01000001.1"/>
</dbReference>
<reference evidence="9 10" key="1">
    <citation type="submission" date="2018-11" db="EMBL/GenBank/DDBJ databases">
        <title>Genomic Encyclopedia of Type Strains, Phase IV (KMG-IV): sequencing the most valuable type-strain genomes for metagenomic binning, comparative biology and taxonomic classification.</title>
        <authorList>
            <person name="Goeker M."/>
        </authorList>
    </citation>
    <scope>NUCLEOTIDE SEQUENCE [LARGE SCALE GENOMIC DNA]</scope>
    <source>
        <strain evidence="9 10">DSM 104731</strain>
    </source>
</reference>
<keyword evidence="4" id="KW-0283">Flagellar rotation</keyword>
<dbReference type="EMBL" id="RKQK01000001">
    <property type="protein sequence ID" value="RPE71818.1"/>
    <property type="molecule type" value="Genomic_DNA"/>
</dbReference>
<keyword evidence="10" id="KW-1185">Reference proteome</keyword>
<dbReference type="Proteomes" id="UP000269689">
    <property type="component" value="Unassembled WGS sequence"/>
</dbReference>
<evidence type="ECO:0000256" key="4">
    <source>
        <dbReference type="ARBA" id="ARBA00022779"/>
    </source>
</evidence>
<sequence>MSRRDVFCQWPACLGVKEHERILMADEDLISAMRRKAGVGRPPPDVTAMSAPKALRLALAKAAEDCTGMVLQVGEVIEEITSVSRLPDSIDDHSLLALLEGPDSAYGLAVFSLGVTTSVVEQLTTGKVQKYSPEKRDPTSTDSVMCFDVIDRMLANFETIVAEASQPPEIANYRTAAQLSETRSIPIAFDDIRYRMYRVSVDMGRGVRQGEIMFVFPASRPKPKVEAGMQTAWETSFQASVLKTEAQLSSVLHRVSLSLSDVANLQVGMQIPVPKEALNRVELVADGRRISIGRLGQVNGHRAVRINLNPVQENDADMSMTNDFSSGEMMDMNGTDGEMPDLGDLPDIGADFGGGFETPNSMGRLGDLPDPDLAMGVPSLSDIGSDFGGGFGGDLPPLTGDDGLPDSGDFPAMGDLPALG</sequence>
<dbReference type="GO" id="GO:0005886">
    <property type="term" value="C:plasma membrane"/>
    <property type="evidence" value="ECO:0007669"/>
    <property type="project" value="UniProtKB-SubCell"/>
</dbReference>
<dbReference type="OrthoDB" id="7824563at2"/>